<dbReference type="InterPro" id="IPR011009">
    <property type="entry name" value="Kinase-like_dom_sf"/>
</dbReference>
<dbReference type="InterPro" id="IPR002575">
    <property type="entry name" value="Aminoglycoside_PTrfase"/>
</dbReference>
<evidence type="ECO:0000313" key="4">
    <source>
        <dbReference type="Proteomes" id="UP001337655"/>
    </source>
</evidence>
<dbReference type="PIRSF" id="PIRSF000707">
    <property type="entry name" value="Hygromycin-B_kinase"/>
    <property type="match status" value="1"/>
</dbReference>
<dbReference type="RefSeq" id="XP_064658784.1">
    <property type="nucleotide sequence ID" value="XM_064802659.1"/>
</dbReference>
<dbReference type="Proteomes" id="UP001337655">
    <property type="component" value="Unassembled WGS sequence"/>
</dbReference>
<dbReference type="Gene3D" id="3.90.1200.10">
    <property type="match status" value="1"/>
</dbReference>
<organism evidence="3 4">
    <name type="scientific">Saxophila tyrrhenica</name>
    <dbReference type="NCBI Taxonomy" id="1690608"/>
    <lineage>
        <taxon>Eukaryota</taxon>
        <taxon>Fungi</taxon>
        <taxon>Dikarya</taxon>
        <taxon>Ascomycota</taxon>
        <taxon>Pezizomycotina</taxon>
        <taxon>Dothideomycetes</taxon>
        <taxon>Dothideomycetidae</taxon>
        <taxon>Mycosphaerellales</taxon>
        <taxon>Extremaceae</taxon>
        <taxon>Saxophila</taxon>
    </lineage>
</organism>
<dbReference type="SUPFAM" id="SSF56112">
    <property type="entry name" value="Protein kinase-like (PK-like)"/>
    <property type="match status" value="1"/>
</dbReference>
<evidence type="ECO:0000313" key="3">
    <source>
        <dbReference type="EMBL" id="KAK5169438.1"/>
    </source>
</evidence>
<evidence type="ECO:0000256" key="1">
    <source>
        <dbReference type="SAM" id="MobiDB-lite"/>
    </source>
</evidence>
<dbReference type="InterPro" id="IPR016259">
    <property type="entry name" value="Hygromycin-B_Kinase"/>
</dbReference>
<name>A0AAV9P8U6_9PEZI</name>
<dbReference type="PANTHER" id="PTHR21310">
    <property type="entry name" value="AMINOGLYCOSIDE PHOSPHOTRANSFERASE-RELATED-RELATED"/>
    <property type="match status" value="1"/>
</dbReference>
<gene>
    <name evidence="3" type="ORF">LTR77_005414</name>
</gene>
<protein>
    <recommendedName>
        <fullName evidence="2">Aminoglycoside phosphotransferase domain-containing protein</fullName>
    </recommendedName>
</protein>
<evidence type="ECO:0000259" key="2">
    <source>
        <dbReference type="Pfam" id="PF01636"/>
    </source>
</evidence>
<sequence>MQYVKAHSAIPVPTVLFSNLDHNNVPYVIMDRLPGKPLRKLWQHLSLDHKRAAIRQTAWVLSQLSSLKFNRIGGLHPGGVGSFYPMLWHGHPPAVHFAPLPITSRALLSPSNFPAQPDTLSPPELGSRKRFEEPSWRSDIHDLRQQPDMIIRSASSSPLLQPPFRLIHADFDAQNLLFAQLDEDCEPLLAGVIDWDHAFTGPLYYLFEYPIFMQDDDSNPEQYAENKILRQELVRSLQECSQELGESPALARQCFQE</sequence>
<reference evidence="3 4" key="1">
    <citation type="submission" date="2023-08" db="EMBL/GenBank/DDBJ databases">
        <title>Black Yeasts Isolated from many extreme environments.</title>
        <authorList>
            <person name="Coleine C."/>
            <person name="Stajich J.E."/>
            <person name="Selbmann L."/>
        </authorList>
    </citation>
    <scope>NUCLEOTIDE SEQUENCE [LARGE SCALE GENOMIC DNA]</scope>
    <source>
        <strain evidence="3 4">CCFEE 5935</strain>
    </source>
</reference>
<dbReference type="AlphaFoldDB" id="A0AAV9P8U6"/>
<dbReference type="GeneID" id="89926755"/>
<comment type="caution">
    <text evidence="3">The sequence shown here is derived from an EMBL/GenBank/DDBJ whole genome shotgun (WGS) entry which is preliminary data.</text>
</comment>
<dbReference type="PANTHER" id="PTHR21310:SF15">
    <property type="entry name" value="AMINOGLYCOSIDE PHOSPHOTRANSFERASE DOMAIN-CONTAINING PROTEIN"/>
    <property type="match status" value="1"/>
</dbReference>
<dbReference type="InterPro" id="IPR051678">
    <property type="entry name" value="AGP_Transferase"/>
</dbReference>
<feature type="domain" description="Aminoglycoside phosphotransferase" evidence="2">
    <location>
        <begin position="1"/>
        <end position="205"/>
    </location>
</feature>
<keyword evidence="4" id="KW-1185">Reference proteome</keyword>
<proteinExistence type="predicted"/>
<accession>A0AAV9P8U6</accession>
<feature type="compositionally biased region" description="Basic and acidic residues" evidence="1">
    <location>
        <begin position="126"/>
        <end position="138"/>
    </location>
</feature>
<feature type="region of interest" description="Disordered" evidence="1">
    <location>
        <begin position="116"/>
        <end position="138"/>
    </location>
</feature>
<dbReference type="EMBL" id="JAVRRT010000008">
    <property type="protein sequence ID" value="KAK5169438.1"/>
    <property type="molecule type" value="Genomic_DNA"/>
</dbReference>
<dbReference type="Pfam" id="PF01636">
    <property type="entry name" value="APH"/>
    <property type="match status" value="1"/>
</dbReference>